<organism evidence="1">
    <name type="scientific">Mus musculus</name>
    <name type="common">Mouse</name>
    <dbReference type="NCBI Taxonomy" id="10090"/>
    <lineage>
        <taxon>Eukaryota</taxon>
        <taxon>Metazoa</taxon>
        <taxon>Chordata</taxon>
        <taxon>Craniata</taxon>
        <taxon>Vertebrata</taxon>
        <taxon>Euteleostomi</taxon>
        <taxon>Mammalia</taxon>
        <taxon>Eutheria</taxon>
        <taxon>Euarchontoglires</taxon>
        <taxon>Glires</taxon>
        <taxon>Rodentia</taxon>
        <taxon>Myomorpha</taxon>
        <taxon>Muroidea</taxon>
        <taxon>Muridae</taxon>
        <taxon>Murinae</taxon>
        <taxon>Mus</taxon>
        <taxon>Mus</taxon>
    </lineage>
</organism>
<dbReference type="PaxDb" id="10090-ENSMUSP00000051623"/>
<reference evidence="1" key="2">
    <citation type="journal article" date="2000" name="Genome Res.">
        <title>Normalization and subtraction of cap-trapper-selected cDNAs to prepare full-length cDNA libraries for rapid discovery of new genes.</title>
        <authorList>
            <person name="Carninci P."/>
            <person name="Shibata Y."/>
            <person name="Hayatsu N."/>
            <person name="Sugahara Y."/>
            <person name="Shibata K."/>
            <person name="Itoh M."/>
            <person name="Konno H."/>
            <person name="Okazaki Y."/>
            <person name="Muramatsu M."/>
            <person name="Hayashizaki Y."/>
        </authorList>
    </citation>
    <scope>NUCLEOTIDE SEQUENCE</scope>
    <source>
        <strain evidence="1">C57BL/6J</strain>
        <tissue evidence="1">Cerebellum</tissue>
    </source>
</reference>
<dbReference type="VEuPathDB" id="HostDB:ENSMUSG00000048636"/>
<reference evidence="1" key="3">
    <citation type="journal article" date="2000" name="Genome Res.">
        <title>RIKEN integrated sequence analysis (RISA) system--384-format sequencing pipeline with 384 multicapillary sequencer.</title>
        <authorList>
            <person name="Shibata K."/>
            <person name="Itoh M."/>
            <person name="Aizawa K."/>
            <person name="Nagaoka S."/>
            <person name="Sasaki N."/>
            <person name="Carninci P."/>
            <person name="Konno H."/>
            <person name="Akiyama J."/>
            <person name="Nishi K."/>
            <person name="Kitsunai T."/>
            <person name="Tashiro H."/>
            <person name="Itoh M."/>
            <person name="Sumi N."/>
            <person name="Ishii Y."/>
            <person name="Nakamura S."/>
            <person name="Hazama M."/>
            <person name="Nishine T."/>
            <person name="Harada A."/>
            <person name="Yamamoto R."/>
            <person name="Matsumoto H."/>
            <person name="Sakaguchi S."/>
            <person name="Ikegami T."/>
            <person name="Kashiwagi K."/>
            <person name="Fujiwake S."/>
            <person name="Inoue K."/>
            <person name="Togawa Y."/>
            <person name="Izawa M."/>
            <person name="Ohara E."/>
            <person name="Watahiki M."/>
            <person name="Yoneda Y."/>
            <person name="Ishikawa T."/>
            <person name="Ozawa K."/>
            <person name="Tanaka T."/>
            <person name="Matsuura S."/>
            <person name="Kawai J."/>
            <person name="Okazaki Y."/>
            <person name="Muramatsu M."/>
            <person name="Inoue Y."/>
            <person name="Kira A."/>
            <person name="Hayashizaki Y."/>
        </authorList>
    </citation>
    <scope>NUCLEOTIDE SEQUENCE</scope>
    <source>
        <strain evidence="1">C57BL/6J</strain>
        <tissue evidence="1">Cerebellum</tissue>
    </source>
</reference>
<sequence>MPLLHALATGHRALRRHRIHQEVCKQPWCICLMEKDSIAKGMSSLGCGTAEDMDISMMTKFCMGLASASQRTRKEEEGNTEERHENGVRAYSACHKSVYVSSWKKKRVVGKTQAPKSLIFMFQRFTEESIQRPMKKNMV</sequence>
<reference evidence="1" key="6">
    <citation type="journal article" date="2002" name="Nature">
        <title>Analysis of the mouse transcriptome based on functional annotation of 60,770 full-length cDNAs.</title>
        <authorList>
            <consortium name="The FANTOM Consortium and the RIKEN Genome Exploration Research Group Phase I and II Team"/>
        </authorList>
    </citation>
    <scope>NUCLEOTIDE SEQUENCE</scope>
    <source>
        <strain evidence="1">C57BL/6J</strain>
        <tissue evidence="1">Cerebellum</tissue>
    </source>
</reference>
<gene>
    <name evidence="2" type="primary">A730049H05Rik</name>
</gene>
<reference evidence="1" key="4">
    <citation type="journal article" date="2001" name="Nature">
        <title>Functional annotation of a full-length mouse cDNA collection.</title>
        <authorList>
            <consortium name="The RIKEN Genome Exploration Research Group Phase II Team and the FANTOM Consortium"/>
        </authorList>
    </citation>
    <scope>NUCLEOTIDE SEQUENCE</scope>
    <source>
        <strain evidence="1">C57BL/6J</strain>
        <tissue evidence="1">Cerebellum</tissue>
    </source>
</reference>
<reference evidence="1" key="7">
    <citation type="journal article" date="2005" name="Science">
        <title>The Transcriptional Landscape of the Mammalian Genome.</title>
        <authorList>
            <consortium name="The FANTOM Consortium"/>
            <consortium name="Riken Genome Exploration Research Group and Genome Science Group (Genome Network Project Core Group)"/>
        </authorList>
    </citation>
    <scope>NUCLEOTIDE SEQUENCE</scope>
    <source>
        <strain evidence="1">C57BL/6J</strain>
        <tissue evidence="1">Cerebellum</tissue>
    </source>
</reference>
<evidence type="ECO:0000313" key="1">
    <source>
        <dbReference type="EMBL" id="BAC31441.1"/>
    </source>
</evidence>
<dbReference type="Bgee" id="ENSMUSG00000048636">
    <property type="expression patterns" value="Expressed in lens of camera-type eye and 33 other cell types or tissues"/>
</dbReference>
<name>Q8C940_MOUSE</name>
<reference evidence="1" key="1">
    <citation type="journal article" date="1999" name="Methods Enzymol.">
        <title>High-efficiency full-length cDNA cloning.</title>
        <authorList>
            <person name="Carninci P."/>
            <person name="Hayashizaki Y."/>
        </authorList>
    </citation>
    <scope>NUCLEOTIDE SEQUENCE</scope>
    <source>
        <strain evidence="1">C57BL/6J</strain>
        <tissue evidence="1">Cerebellum</tissue>
    </source>
</reference>
<dbReference type="AlphaFoldDB" id="Q8C940"/>
<evidence type="ECO:0000313" key="2">
    <source>
        <dbReference type="MGI" id="MGI:1921766"/>
    </source>
</evidence>
<dbReference type="EMBL" id="AK043032">
    <property type="protein sequence ID" value="BAC31441.1"/>
    <property type="molecule type" value="mRNA"/>
</dbReference>
<dbReference type="RNAct" id="Q8C940">
    <property type="molecule type" value="protein"/>
</dbReference>
<proteinExistence type="evidence at transcript level"/>
<reference evidence="1" key="5">
    <citation type="submission" date="2001-07" db="EMBL/GenBank/DDBJ databases">
        <authorList>
            <person name="Adachi J."/>
            <person name="Aizawa K."/>
            <person name="Akimura T."/>
            <person name="Arakawa T."/>
            <person name="Bono H."/>
            <person name="Carninci P."/>
            <person name="Fukuda S."/>
            <person name="Furuno M."/>
            <person name="Hanagaki T."/>
            <person name="Hara A."/>
            <person name="Hashizume W."/>
            <person name="Hayashida K."/>
            <person name="Hayatsu N."/>
            <person name="Hiramoto K."/>
            <person name="Hiraoka T."/>
            <person name="Hirozane T."/>
            <person name="Hori F."/>
            <person name="Imotani K."/>
            <person name="Ishii Y."/>
            <person name="Itoh M."/>
            <person name="Kagawa I."/>
            <person name="Kasukawa T."/>
            <person name="Katoh H."/>
            <person name="Kawai J."/>
            <person name="Kojima Y."/>
            <person name="Kondo S."/>
            <person name="Konno H."/>
            <person name="Kouda M."/>
            <person name="Koya S."/>
            <person name="Kurihara C."/>
            <person name="Matsuyama T."/>
            <person name="Miyazaki A."/>
            <person name="Murata M."/>
            <person name="Nakamura M."/>
            <person name="Nishi K."/>
            <person name="Nomura K."/>
            <person name="Numazaki R."/>
            <person name="Ohno M."/>
            <person name="Ohsato N."/>
            <person name="Okazaki Y."/>
            <person name="Saito R."/>
            <person name="Saitoh H."/>
            <person name="Sakai C."/>
            <person name="Sakai K."/>
            <person name="Sakazume N."/>
            <person name="Sano H."/>
            <person name="Sasaki D."/>
            <person name="Shibata K."/>
            <person name="Shinagawa A."/>
            <person name="Shiraki T."/>
            <person name="Sogabe Y."/>
            <person name="Tagami M."/>
            <person name="Tagawa A."/>
            <person name="Takahashi F."/>
            <person name="Takaku-Akahira S."/>
            <person name="Takeda Y."/>
            <person name="Tanaka T."/>
            <person name="Tomaru A."/>
            <person name="Toya T."/>
            <person name="Yasunishi A."/>
            <person name="Muramatsu M."/>
            <person name="Hayashizaki Y."/>
        </authorList>
    </citation>
    <scope>NUCLEOTIDE SEQUENCE</scope>
    <source>
        <strain evidence="1">C57BL/6J</strain>
        <tissue evidence="1">Cerebellum</tissue>
    </source>
</reference>
<dbReference type="MGI" id="MGI:1921766">
    <property type="gene designation" value="A730049H05Rik"/>
</dbReference>
<accession>Q8C940</accession>
<protein>
    <submittedName>
        <fullName evidence="1">Uncharacterized protein</fullName>
    </submittedName>
</protein>
<dbReference type="AGR" id="MGI:1921766"/>
<reference evidence="1" key="8">
    <citation type="journal article" date="2005" name="Science">
        <title>Antisense Transcription in the Mammalian Transcriptome.</title>
        <authorList>
            <consortium name="RIKEN Genome Exploration Research Group and Genome Science Group (Genome Network Project Core Group) and the FANTOM Consortium"/>
        </authorList>
    </citation>
    <scope>NUCLEOTIDE SEQUENCE</scope>
    <source>
        <strain evidence="1">C57BL/6J</strain>
        <tissue evidence="1">Cerebellum</tissue>
    </source>
</reference>
<dbReference type="HOGENOM" id="CLU_1844468_0_0_1"/>